<proteinExistence type="predicted"/>
<reference evidence="1" key="1">
    <citation type="submission" date="2021-06" db="EMBL/GenBank/DDBJ databases">
        <authorList>
            <person name="Kallberg Y."/>
            <person name="Tangrot J."/>
            <person name="Rosling A."/>
        </authorList>
    </citation>
    <scope>NUCLEOTIDE SEQUENCE</scope>
    <source>
        <strain evidence="1">FL966</strain>
    </source>
</reference>
<keyword evidence="2" id="KW-1185">Reference proteome</keyword>
<name>A0A9N9PA85_9GLOM</name>
<dbReference type="Proteomes" id="UP000789759">
    <property type="component" value="Unassembled WGS sequence"/>
</dbReference>
<gene>
    <name evidence="1" type="ORF">CPELLU_LOCUS17456</name>
</gene>
<accession>A0A9N9PA85</accession>
<organism evidence="1 2">
    <name type="scientific">Cetraspora pellucida</name>
    <dbReference type="NCBI Taxonomy" id="1433469"/>
    <lineage>
        <taxon>Eukaryota</taxon>
        <taxon>Fungi</taxon>
        <taxon>Fungi incertae sedis</taxon>
        <taxon>Mucoromycota</taxon>
        <taxon>Glomeromycotina</taxon>
        <taxon>Glomeromycetes</taxon>
        <taxon>Diversisporales</taxon>
        <taxon>Gigasporaceae</taxon>
        <taxon>Cetraspora</taxon>
    </lineage>
</organism>
<dbReference type="EMBL" id="CAJVQA010029692">
    <property type="protein sequence ID" value="CAG8797584.1"/>
    <property type="molecule type" value="Genomic_DNA"/>
</dbReference>
<evidence type="ECO:0000313" key="1">
    <source>
        <dbReference type="EMBL" id="CAG8797584.1"/>
    </source>
</evidence>
<comment type="caution">
    <text evidence="1">The sequence shown here is derived from an EMBL/GenBank/DDBJ whole genome shotgun (WGS) entry which is preliminary data.</text>
</comment>
<sequence length="40" mass="4984">ENKTPNQNVKCCANDRENKYKKREKETVEKYKMCLRRDYE</sequence>
<evidence type="ECO:0000313" key="2">
    <source>
        <dbReference type="Proteomes" id="UP000789759"/>
    </source>
</evidence>
<feature type="non-terminal residue" evidence="1">
    <location>
        <position position="1"/>
    </location>
</feature>
<dbReference type="AlphaFoldDB" id="A0A9N9PA85"/>
<protein>
    <submittedName>
        <fullName evidence="1">17709_t:CDS:1</fullName>
    </submittedName>
</protein>